<dbReference type="CDD" id="cd01140">
    <property type="entry name" value="FatB"/>
    <property type="match status" value="1"/>
</dbReference>
<reference evidence="8" key="1">
    <citation type="journal article" date="2019" name="Int. J. Syst. Evol. Microbiol.">
        <title>The Global Catalogue of Microorganisms (GCM) 10K type strain sequencing project: providing services to taxonomists for standard genome sequencing and annotation.</title>
        <authorList>
            <consortium name="The Broad Institute Genomics Platform"/>
            <consortium name="The Broad Institute Genome Sequencing Center for Infectious Disease"/>
            <person name="Wu L."/>
            <person name="Ma J."/>
        </authorList>
    </citation>
    <scope>NUCLEOTIDE SEQUENCE [LARGE SCALE GENOMIC DNA]</scope>
    <source>
        <strain evidence="8">DT43</strain>
    </source>
</reference>
<gene>
    <name evidence="7" type="ORF">ACFPQ3_01330</name>
</gene>
<dbReference type="PANTHER" id="PTHR30532">
    <property type="entry name" value="IRON III DICITRATE-BINDING PERIPLASMIC PROTEIN"/>
    <property type="match status" value="1"/>
</dbReference>
<organism evidence="7 8">
    <name type="scientific">Streptococcus caledonicus</name>
    <dbReference type="NCBI Taxonomy" id="2614158"/>
    <lineage>
        <taxon>Bacteria</taxon>
        <taxon>Bacillati</taxon>
        <taxon>Bacillota</taxon>
        <taxon>Bacilli</taxon>
        <taxon>Lactobacillales</taxon>
        <taxon>Streptococcaceae</taxon>
        <taxon>Streptococcus</taxon>
    </lineage>
</organism>
<feature type="signal peptide" evidence="5">
    <location>
        <begin position="1"/>
        <end position="28"/>
    </location>
</feature>
<dbReference type="RefSeq" id="WP_156807174.1">
    <property type="nucleotide sequence ID" value="NZ_JBHSOJ010000009.1"/>
</dbReference>
<comment type="similarity">
    <text evidence="2">Belongs to the bacterial solute-binding protein 8 family.</text>
</comment>
<evidence type="ECO:0000313" key="7">
    <source>
        <dbReference type="EMBL" id="MFC5630275.1"/>
    </source>
</evidence>
<dbReference type="EMBL" id="JBHSOJ010000009">
    <property type="protein sequence ID" value="MFC5630275.1"/>
    <property type="molecule type" value="Genomic_DNA"/>
</dbReference>
<feature type="chain" id="PRO_5047068345" evidence="5">
    <location>
        <begin position="29"/>
        <end position="334"/>
    </location>
</feature>
<dbReference type="Pfam" id="PF01497">
    <property type="entry name" value="Peripla_BP_2"/>
    <property type="match status" value="1"/>
</dbReference>
<sequence length="334" mass="35153">MSKTMKRLLSAIALVATLILVACGSKTAKEKTSKETKAVPAEVTIKAENGDITVPANPKKIVVLDLGMADTLRTLGHEDAIVGMPSQSLPTYLADLGKKDSVTNVGNLKEVNLEAIAKLAPDIIIASGRTQGKIAEFEEIAPTVYFATDSADYLNSVKNNVTEVAKLFGDEAVGTAEKELAELDNIVSIATKANEGADQTTLMVLLNEGNIAGIGSEGRYGFVYNTLGFKPTSLEIKEGARGGQGGRGGHGQGLSFESIAEVNPDTIFVVDRTLAIGGDISTNADVLNNALLQGTKAGQNKRIITLTSDLWYLSGGGLESTRLMFEEVAEHAGK</sequence>
<evidence type="ECO:0000256" key="4">
    <source>
        <dbReference type="ARBA" id="ARBA00022729"/>
    </source>
</evidence>
<evidence type="ECO:0000256" key="1">
    <source>
        <dbReference type="ARBA" id="ARBA00004196"/>
    </source>
</evidence>
<evidence type="ECO:0000256" key="3">
    <source>
        <dbReference type="ARBA" id="ARBA00022448"/>
    </source>
</evidence>
<dbReference type="PANTHER" id="PTHR30532:SF28">
    <property type="entry name" value="PETROBACTIN-BINDING PROTEIN YCLQ"/>
    <property type="match status" value="1"/>
</dbReference>
<dbReference type="SUPFAM" id="SSF53807">
    <property type="entry name" value="Helical backbone' metal receptor"/>
    <property type="match status" value="1"/>
</dbReference>
<keyword evidence="3" id="KW-0813">Transport</keyword>
<keyword evidence="4 5" id="KW-0732">Signal</keyword>
<evidence type="ECO:0000256" key="2">
    <source>
        <dbReference type="ARBA" id="ARBA00008814"/>
    </source>
</evidence>
<dbReference type="InterPro" id="IPR051313">
    <property type="entry name" value="Bact_iron-sidero_bind"/>
</dbReference>
<dbReference type="PROSITE" id="PS50983">
    <property type="entry name" value="FE_B12_PBP"/>
    <property type="match status" value="1"/>
</dbReference>
<dbReference type="InterPro" id="IPR033870">
    <property type="entry name" value="FatB"/>
</dbReference>
<accession>A0ABW0UBK0</accession>
<dbReference type="PROSITE" id="PS51257">
    <property type="entry name" value="PROKAR_LIPOPROTEIN"/>
    <property type="match status" value="1"/>
</dbReference>
<comment type="subcellular location">
    <subcellularLocation>
        <location evidence="1">Cell envelope</location>
    </subcellularLocation>
</comment>
<evidence type="ECO:0000313" key="8">
    <source>
        <dbReference type="Proteomes" id="UP001596110"/>
    </source>
</evidence>
<evidence type="ECO:0000256" key="5">
    <source>
        <dbReference type="SAM" id="SignalP"/>
    </source>
</evidence>
<proteinExistence type="inferred from homology"/>
<dbReference type="Proteomes" id="UP001596110">
    <property type="component" value="Unassembled WGS sequence"/>
</dbReference>
<name>A0ABW0UBK0_9STRE</name>
<keyword evidence="8" id="KW-1185">Reference proteome</keyword>
<protein>
    <submittedName>
        <fullName evidence="7">Siderophore ABC transporter substrate-binding protein</fullName>
    </submittedName>
</protein>
<dbReference type="Gene3D" id="3.40.50.1980">
    <property type="entry name" value="Nitrogenase molybdenum iron protein domain"/>
    <property type="match status" value="2"/>
</dbReference>
<evidence type="ECO:0000259" key="6">
    <source>
        <dbReference type="PROSITE" id="PS50983"/>
    </source>
</evidence>
<feature type="domain" description="Fe/B12 periplasmic-binding" evidence="6">
    <location>
        <begin position="60"/>
        <end position="334"/>
    </location>
</feature>
<dbReference type="InterPro" id="IPR002491">
    <property type="entry name" value="ABC_transptr_periplasmic_BD"/>
</dbReference>
<comment type="caution">
    <text evidence="7">The sequence shown here is derived from an EMBL/GenBank/DDBJ whole genome shotgun (WGS) entry which is preliminary data.</text>
</comment>